<proteinExistence type="predicted"/>
<reference evidence="1 2" key="1">
    <citation type="journal article" date="2021" name="Hortic Res">
        <title>High-quality reference genome and annotation aids understanding of berry development for evergreen blueberry (Vaccinium darrowii).</title>
        <authorList>
            <person name="Yu J."/>
            <person name="Hulse-Kemp A.M."/>
            <person name="Babiker E."/>
            <person name="Staton M."/>
        </authorList>
    </citation>
    <scope>NUCLEOTIDE SEQUENCE [LARGE SCALE GENOMIC DNA]</scope>
    <source>
        <strain evidence="2">cv. NJ 8807/NJ 8810</strain>
        <tissue evidence="1">Young leaf</tissue>
    </source>
</reference>
<protein>
    <submittedName>
        <fullName evidence="1">Uncharacterized protein</fullName>
    </submittedName>
</protein>
<evidence type="ECO:0000313" key="2">
    <source>
        <dbReference type="Proteomes" id="UP000828048"/>
    </source>
</evidence>
<dbReference type="Proteomes" id="UP000828048">
    <property type="component" value="Chromosome 4"/>
</dbReference>
<comment type="caution">
    <text evidence="1">The sequence shown here is derived from an EMBL/GenBank/DDBJ whole genome shotgun (WGS) entry which is preliminary data.</text>
</comment>
<sequence>MNRRLRRPSQSHKLSAEERYLRYLKPGALAQLRDSKITARSHRCSTDSSHFHDISSLYPSPSQIDGYPCFSARIYSPRCPQRKKLCAPKSVFFNPLSPASDSTDSVIDLFSSDMLVGH</sequence>
<organism evidence="1 2">
    <name type="scientific">Vaccinium darrowii</name>
    <dbReference type="NCBI Taxonomy" id="229202"/>
    <lineage>
        <taxon>Eukaryota</taxon>
        <taxon>Viridiplantae</taxon>
        <taxon>Streptophyta</taxon>
        <taxon>Embryophyta</taxon>
        <taxon>Tracheophyta</taxon>
        <taxon>Spermatophyta</taxon>
        <taxon>Magnoliopsida</taxon>
        <taxon>eudicotyledons</taxon>
        <taxon>Gunneridae</taxon>
        <taxon>Pentapetalae</taxon>
        <taxon>asterids</taxon>
        <taxon>Ericales</taxon>
        <taxon>Ericaceae</taxon>
        <taxon>Vaccinioideae</taxon>
        <taxon>Vaccinieae</taxon>
        <taxon>Vaccinium</taxon>
    </lineage>
</organism>
<dbReference type="EMBL" id="CM037154">
    <property type="protein sequence ID" value="KAH7859644.1"/>
    <property type="molecule type" value="Genomic_DNA"/>
</dbReference>
<name>A0ACB7Z1E0_9ERIC</name>
<gene>
    <name evidence="1" type="ORF">Vadar_003708</name>
</gene>
<keyword evidence="2" id="KW-1185">Reference proteome</keyword>
<evidence type="ECO:0000313" key="1">
    <source>
        <dbReference type="EMBL" id="KAH7859644.1"/>
    </source>
</evidence>
<accession>A0ACB7Z1E0</accession>